<evidence type="ECO:0000256" key="1">
    <source>
        <dbReference type="ARBA" id="ARBA00004651"/>
    </source>
</evidence>
<evidence type="ECO:0000313" key="10">
    <source>
        <dbReference type="Proteomes" id="UP000305709"/>
    </source>
</evidence>
<keyword evidence="10" id="KW-1185">Reference proteome</keyword>
<keyword evidence="6 7" id="KW-0472">Membrane</keyword>
<evidence type="ECO:0000313" key="9">
    <source>
        <dbReference type="EMBL" id="TNC66284.1"/>
    </source>
</evidence>
<dbReference type="AlphaFoldDB" id="A0A5C4N999"/>
<sequence length="151" mass="16721">MDAVLRGVSIYLIVLVVIRLSGRRTLGEMTAFDFVLLLIIAETTQQALLGEDFSITNAFLLVTTLVGIDILMSLLKQHFDLIDRFIDGVPMIIVENGRPLVDRLRKARLDEADVMQAARKLQGLERMDQIKFAVLEADGSITVIPKIAAAV</sequence>
<dbReference type="InterPro" id="IPR023090">
    <property type="entry name" value="UPF0702_alpha/beta_dom_sf"/>
</dbReference>
<dbReference type="Proteomes" id="UP000305709">
    <property type="component" value="Unassembled WGS sequence"/>
</dbReference>
<reference evidence="9 10" key="1">
    <citation type="submission" date="2019-06" db="EMBL/GenBank/DDBJ databases">
        <authorList>
            <person name="Jiang L."/>
        </authorList>
    </citation>
    <scope>NUCLEOTIDE SEQUENCE [LARGE SCALE GENOMIC DNA]</scope>
    <source>
        <strain evidence="9 10">YIM 48858</strain>
    </source>
</reference>
<organism evidence="9 10">
    <name type="scientific">Rubellimicrobium roseum</name>
    <dbReference type="NCBI Taxonomy" id="687525"/>
    <lineage>
        <taxon>Bacteria</taxon>
        <taxon>Pseudomonadati</taxon>
        <taxon>Pseudomonadota</taxon>
        <taxon>Alphaproteobacteria</taxon>
        <taxon>Rhodobacterales</taxon>
        <taxon>Roseobacteraceae</taxon>
        <taxon>Rubellimicrobium</taxon>
    </lineage>
</organism>
<accession>A0A5C4N999</accession>
<evidence type="ECO:0000256" key="3">
    <source>
        <dbReference type="ARBA" id="ARBA00022475"/>
    </source>
</evidence>
<dbReference type="GO" id="GO:0005886">
    <property type="term" value="C:plasma membrane"/>
    <property type="evidence" value="ECO:0007669"/>
    <property type="project" value="UniProtKB-SubCell"/>
</dbReference>
<comment type="similarity">
    <text evidence="2">Belongs to the UPF0702 family.</text>
</comment>
<comment type="subcellular location">
    <subcellularLocation>
        <location evidence="1">Cell membrane</location>
        <topology evidence="1">Multi-pass membrane protein</topology>
    </subcellularLocation>
</comment>
<protein>
    <submittedName>
        <fullName evidence="9">DUF421 domain-containing protein</fullName>
    </submittedName>
</protein>
<feature type="domain" description="YetF C-terminal" evidence="8">
    <location>
        <begin position="77"/>
        <end position="146"/>
    </location>
</feature>
<evidence type="ECO:0000256" key="4">
    <source>
        <dbReference type="ARBA" id="ARBA00022692"/>
    </source>
</evidence>
<name>A0A5C4N999_9RHOB</name>
<keyword evidence="5 7" id="KW-1133">Transmembrane helix</keyword>
<dbReference type="Gene3D" id="3.30.240.20">
    <property type="entry name" value="bsu07140 like domains"/>
    <property type="match status" value="1"/>
</dbReference>
<keyword evidence="4 7" id="KW-0812">Transmembrane</keyword>
<comment type="caution">
    <text evidence="9">The sequence shown here is derived from an EMBL/GenBank/DDBJ whole genome shotgun (WGS) entry which is preliminary data.</text>
</comment>
<evidence type="ECO:0000256" key="6">
    <source>
        <dbReference type="ARBA" id="ARBA00023136"/>
    </source>
</evidence>
<dbReference type="Pfam" id="PF04239">
    <property type="entry name" value="DUF421"/>
    <property type="match status" value="1"/>
</dbReference>
<feature type="transmembrane region" description="Helical" evidence="7">
    <location>
        <begin position="6"/>
        <end position="22"/>
    </location>
</feature>
<evidence type="ECO:0000256" key="5">
    <source>
        <dbReference type="ARBA" id="ARBA00022989"/>
    </source>
</evidence>
<keyword evidence="3" id="KW-1003">Cell membrane</keyword>
<gene>
    <name evidence="9" type="ORF">FHG71_16870</name>
</gene>
<dbReference type="PANTHER" id="PTHR34582:SF6">
    <property type="entry name" value="UPF0702 TRANSMEMBRANE PROTEIN YCAP"/>
    <property type="match status" value="1"/>
</dbReference>
<dbReference type="InterPro" id="IPR007353">
    <property type="entry name" value="DUF421"/>
</dbReference>
<evidence type="ECO:0000256" key="2">
    <source>
        <dbReference type="ARBA" id="ARBA00006448"/>
    </source>
</evidence>
<feature type="transmembrane region" description="Helical" evidence="7">
    <location>
        <begin position="55"/>
        <end position="75"/>
    </location>
</feature>
<dbReference type="OrthoDB" id="9793799at2"/>
<evidence type="ECO:0000259" key="8">
    <source>
        <dbReference type="Pfam" id="PF04239"/>
    </source>
</evidence>
<dbReference type="PANTHER" id="PTHR34582">
    <property type="entry name" value="UPF0702 TRANSMEMBRANE PROTEIN YCAP"/>
    <property type="match status" value="1"/>
</dbReference>
<proteinExistence type="inferred from homology"/>
<evidence type="ECO:0000256" key="7">
    <source>
        <dbReference type="SAM" id="Phobius"/>
    </source>
</evidence>
<dbReference type="EMBL" id="VDFV01000034">
    <property type="protein sequence ID" value="TNC66284.1"/>
    <property type="molecule type" value="Genomic_DNA"/>
</dbReference>
<dbReference type="RefSeq" id="WP_139082871.1">
    <property type="nucleotide sequence ID" value="NZ_VDFV01000034.1"/>
</dbReference>